<dbReference type="Gene3D" id="3.30.360.10">
    <property type="entry name" value="Dihydrodipicolinate Reductase, domain 2"/>
    <property type="match status" value="1"/>
</dbReference>
<dbReference type="SUPFAM" id="SSF55347">
    <property type="entry name" value="Glyceraldehyde-3-phosphate dehydrogenase-like, C-terminal domain"/>
    <property type="match status" value="1"/>
</dbReference>
<reference evidence="4" key="1">
    <citation type="journal article" date="2020" name="mSystems">
        <title>Genome- and Community-Level Interaction Insights into Carbon Utilization and Element Cycling Functions of Hydrothermarchaeota in Hydrothermal Sediment.</title>
        <authorList>
            <person name="Zhou Z."/>
            <person name="Liu Y."/>
            <person name="Xu W."/>
            <person name="Pan J."/>
            <person name="Luo Z.H."/>
            <person name="Li M."/>
        </authorList>
    </citation>
    <scope>NUCLEOTIDE SEQUENCE [LARGE SCALE GENOMIC DNA]</scope>
    <source>
        <strain evidence="4">SpSt-1073</strain>
    </source>
</reference>
<evidence type="ECO:0000259" key="2">
    <source>
        <dbReference type="Pfam" id="PF01408"/>
    </source>
</evidence>
<evidence type="ECO:0000256" key="1">
    <source>
        <dbReference type="ARBA" id="ARBA00023002"/>
    </source>
</evidence>
<dbReference type="InterPro" id="IPR000683">
    <property type="entry name" value="Gfo/Idh/MocA-like_OxRdtase_N"/>
</dbReference>
<dbReference type="SUPFAM" id="SSF51735">
    <property type="entry name" value="NAD(P)-binding Rossmann-fold domains"/>
    <property type="match status" value="1"/>
</dbReference>
<dbReference type="GO" id="GO:0016491">
    <property type="term" value="F:oxidoreductase activity"/>
    <property type="evidence" value="ECO:0007669"/>
    <property type="project" value="UniProtKB-KW"/>
</dbReference>
<dbReference type="Pfam" id="PF01408">
    <property type="entry name" value="GFO_IDH_MocA"/>
    <property type="match status" value="1"/>
</dbReference>
<dbReference type="InterPro" id="IPR036291">
    <property type="entry name" value="NAD(P)-bd_dom_sf"/>
</dbReference>
<evidence type="ECO:0000259" key="3">
    <source>
        <dbReference type="Pfam" id="PF22725"/>
    </source>
</evidence>
<feature type="domain" description="GFO/IDH/MocA-like oxidoreductase" evidence="3">
    <location>
        <begin position="132"/>
        <end position="254"/>
    </location>
</feature>
<gene>
    <name evidence="4" type="ORF">ENM30_03590</name>
</gene>
<organism evidence="4">
    <name type="scientific">Caldiarchaeum subterraneum</name>
    <dbReference type="NCBI Taxonomy" id="311458"/>
    <lineage>
        <taxon>Archaea</taxon>
        <taxon>Nitrososphaerota</taxon>
        <taxon>Candidatus Caldarchaeales</taxon>
        <taxon>Candidatus Caldarchaeaceae</taxon>
        <taxon>Candidatus Caldarchaeum</taxon>
    </lineage>
</organism>
<accession>A0A7J3WCM5</accession>
<dbReference type="GO" id="GO:0000166">
    <property type="term" value="F:nucleotide binding"/>
    <property type="evidence" value="ECO:0007669"/>
    <property type="project" value="InterPro"/>
</dbReference>
<sequence length="341" mass="38034">MHMRKLGVAVLGYGFMGTTHLSAWKLVEDCDVIGVWGRDRKKLDETALRHGVKPIYELEDVIRDNRIDIVDICTPTYTHEELAVRALEAGKHVIVEKPMALSLEAADIMIKASRNTGGKLMVAHVLRFFPEYMKAKELIDMGMVGHIASVRAWRGGPAPEWSPWFLNREMSGGVAVDLAIHDVDYAIWVNGGLPSRVYAKVENLVHSQHNVEDFALITLKFPTGSIAIIEANWALPKTYPFTMKLEVDGSQGVIQLDNQSPTPMRMWTNESVQSFSPETLPWKPGVHPFPLDPFYRELKHFAECVREDRKPLTDGEVAKMSLATCLAAVESSKKGSAVSLA</sequence>
<protein>
    <submittedName>
        <fullName evidence="4">Gfo/Idh/MocA family oxidoreductase</fullName>
    </submittedName>
</protein>
<dbReference type="Gene3D" id="3.40.50.720">
    <property type="entry name" value="NAD(P)-binding Rossmann-like Domain"/>
    <property type="match status" value="1"/>
</dbReference>
<dbReference type="AlphaFoldDB" id="A0A7J3WCM5"/>
<evidence type="ECO:0000313" key="4">
    <source>
        <dbReference type="EMBL" id="HHN52379.1"/>
    </source>
</evidence>
<feature type="domain" description="Gfo/Idh/MocA-like oxidoreductase N-terminal" evidence="2">
    <location>
        <begin position="7"/>
        <end position="124"/>
    </location>
</feature>
<proteinExistence type="predicted"/>
<name>A0A7J3WCM5_CALS0</name>
<dbReference type="InterPro" id="IPR055170">
    <property type="entry name" value="GFO_IDH_MocA-like_dom"/>
</dbReference>
<dbReference type="EMBL" id="DRXG01000080">
    <property type="protein sequence ID" value="HHN52379.1"/>
    <property type="molecule type" value="Genomic_DNA"/>
</dbReference>
<keyword evidence="1" id="KW-0560">Oxidoreductase</keyword>
<dbReference type="Pfam" id="PF22725">
    <property type="entry name" value="GFO_IDH_MocA_C3"/>
    <property type="match status" value="1"/>
</dbReference>
<dbReference type="InterPro" id="IPR050463">
    <property type="entry name" value="Gfo/Idh/MocA_oxidrdct_glycsds"/>
</dbReference>
<comment type="caution">
    <text evidence="4">The sequence shown here is derived from an EMBL/GenBank/DDBJ whole genome shotgun (WGS) entry which is preliminary data.</text>
</comment>
<dbReference type="PANTHER" id="PTHR43818">
    <property type="entry name" value="BCDNA.GH03377"/>
    <property type="match status" value="1"/>
</dbReference>
<dbReference type="PANTHER" id="PTHR43818:SF11">
    <property type="entry name" value="BCDNA.GH03377"/>
    <property type="match status" value="1"/>
</dbReference>